<feature type="region of interest" description="Disordered" evidence="1">
    <location>
        <begin position="92"/>
        <end position="161"/>
    </location>
</feature>
<name>A0A0H5QT40_9EUKA</name>
<dbReference type="EMBL" id="HACM01004415">
    <property type="protein sequence ID" value="CRZ04857.1"/>
    <property type="molecule type" value="Transcribed_RNA"/>
</dbReference>
<dbReference type="AlphaFoldDB" id="A0A0H5QT40"/>
<evidence type="ECO:0000256" key="1">
    <source>
        <dbReference type="SAM" id="MobiDB-lite"/>
    </source>
</evidence>
<protein>
    <submittedName>
        <fullName evidence="2">Uncharacterized protein</fullName>
    </submittedName>
</protein>
<sequence length="161" mass="18208">MRFCDLPTLFFAQAESNWTASDPIIDNPALVDANLSAYNSILFPAKRDVRYSKFNQACKRIEGRVINNEHTYKRFLLMITKFEQLSYESEPIQGTKPSSVVTAPMLPPRKKRLSSGENINRSALKRRGPGQCSACRQKNVIPSDNHRARSKKCPFASEDIG</sequence>
<evidence type="ECO:0000313" key="2">
    <source>
        <dbReference type="EMBL" id="CRZ04857.1"/>
    </source>
</evidence>
<reference evidence="2" key="1">
    <citation type="submission" date="2015-04" db="EMBL/GenBank/DDBJ databases">
        <title>The genome sequence of the plant pathogenic Rhizarian Plasmodiophora brassicae reveals insights in its biotrophic life cycle and the origin of chitin synthesis.</title>
        <authorList>
            <person name="Schwelm A."/>
            <person name="Fogelqvist J."/>
            <person name="Knaust A."/>
            <person name="Julke S."/>
            <person name="Lilja T."/>
            <person name="Dhandapani V."/>
            <person name="Bonilla-Rosso G."/>
            <person name="Karlsson M."/>
            <person name="Shevchenko A."/>
            <person name="Choi S.R."/>
            <person name="Kim H.G."/>
            <person name="Park J.Y."/>
            <person name="Lim Y.P."/>
            <person name="Ludwig-Muller J."/>
            <person name="Dixelius C."/>
        </authorList>
    </citation>
    <scope>NUCLEOTIDE SEQUENCE</scope>
    <source>
        <tissue evidence="2">Potato root galls</tissue>
    </source>
</reference>
<accession>A0A0H5QT40</accession>
<proteinExistence type="predicted"/>
<organism evidence="2">
    <name type="scientific">Spongospora subterranea</name>
    <dbReference type="NCBI Taxonomy" id="70186"/>
    <lineage>
        <taxon>Eukaryota</taxon>
        <taxon>Sar</taxon>
        <taxon>Rhizaria</taxon>
        <taxon>Endomyxa</taxon>
        <taxon>Phytomyxea</taxon>
        <taxon>Plasmodiophorida</taxon>
        <taxon>Plasmodiophoridae</taxon>
        <taxon>Spongospora</taxon>
    </lineage>
</organism>